<organism evidence="6">
    <name type="scientific">Thelazia callipaeda</name>
    <name type="common">Oriental eyeworm</name>
    <name type="synonym">Parasitic nematode</name>
    <dbReference type="NCBI Taxonomy" id="103827"/>
    <lineage>
        <taxon>Eukaryota</taxon>
        <taxon>Metazoa</taxon>
        <taxon>Ecdysozoa</taxon>
        <taxon>Nematoda</taxon>
        <taxon>Chromadorea</taxon>
        <taxon>Rhabditida</taxon>
        <taxon>Spirurina</taxon>
        <taxon>Spiruromorpha</taxon>
        <taxon>Thelazioidea</taxon>
        <taxon>Thelaziidae</taxon>
        <taxon>Thelazia</taxon>
    </lineage>
</organism>
<dbReference type="AlphaFoldDB" id="A0A0N5CVI8"/>
<dbReference type="OMA" id="PRDYWKN"/>
<evidence type="ECO:0000256" key="2">
    <source>
        <dbReference type="ARBA" id="ARBA00016949"/>
    </source>
</evidence>
<dbReference type="Gene3D" id="3.40.30.10">
    <property type="entry name" value="Glutaredoxin"/>
    <property type="match status" value="1"/>
</dbReference>
<proteinExistence type="inferred from homology"/>
<dbReference type="PANTHER" id="PTHR12452">
    <property type="entry name" value="42-9-9 PROTEIN-RELATED"/>
    <property type="match status" value="1"/>
</dbReference>
<dbReference type="STRING" id="103827.A0A0N5CVI8"/>
<gene>
    <name evidence="4" type="ORF">TCLT_LOCUS4314</name>
</gene>
<evidence type="ECO:0000256" key="1">
    <source>
        <dbReference type="ARBA" id="ARBA00008987"/>
    </source>
</evidence>
<accession>A0A0N5CVI8</accession>
<evidence type="ECO:0000313" key="6">
    <source>
        <dbReference type="WBParaSite" id="TCLT_0000432501-mRNA-1"/>
    </source>
</evidence>
<evidence type="ECO:0000313" key="4">
    <source>
        <dbReference type="EMBL" id="VDN01406.1"/>
    </source>
</evidence>
<reference evidence="6" key="1">
    <citation type="submission" date="2017-02" db="UniProtKB">
        <authorList>
            <consortium name="WormBaseParasite"/>
        </authorList>
    </citation>
    <scope>IDENTIFICATION</scope>
</reference>
<dbReference type="GO" id="GO:0047134">
    <property type="term" value="F:protein-disulfide reductase [NAD(P)H] activity"/>
    <property type="evidence" value="ECO:0007669"/>
    <property type="project" value="InterPro"/>
</dbReference>
<evidence type="ECO:0000313" key="5">
    <source>
        <dbReference type="Proteomes" id="UP000276776"/>
    </source>
</evidence>
<dbReference type="InterPro" id="IPR010357">
    <property type="entry name" value="TXNDC17_dom"/>
</dbReference>
<dbReference type="PANTHER" id="PTHR12452:SF0">
    <property type="entry name" value="THIOREDOXIN DOMAIN-CONTAINING PROTEIN 17"/>
    <property type="match status" value="1"/>
</dbReference>
<evidence type="ECO:0000259" key="3">
    <source>
        <dbReference type="Pfam" id="PF06110"/>
    </source>
</evidence>
<dbReference type="Pfam" id="PF06110">
    <property type="entry name" value="TXD17-like_Trx"/>
    <property type="match status" value="1"/>
</dbReference>
<feature type="domain" description="Thioredoxin" evidence="3">
    <location>
        <begin position="8"/>
        <end position="125"/>
    </location>
</feature>
<sequence length="127" mass="14718">MVFTRRTVEGYDALNAMLKQTKDRVIILFSGSKDGNKSWCPDCVQAESVIEKIISEMAHSNDLDLTFVECTVGFRSYWKSQTNPFRIDERFKLTEIPTLMDYNNKAKKLSGQQCAEERLVHELFLEE</sequence>
<dbReference type="InterPro" id="IPR045108">
    <property type="entry name" value="TXNDC17-like"/>
</dbReference>
<dbReference type="GO" id="GO:0005829">
    <property type="term" value="C:cytosol"/>
    <property type="evidence" value="ECO:0007669"/>
    <property type="project" value="TreeGrafter"/>
</dbReference>
<dbReference type="InterPro" id="IPR036249">
    <property type="entry name" value="Thioredoxin-like_sf"/>
</dbReference>
<dbReference type="OrthoDB" id="78947at2759"/>
<name>A0A0N5CVI8_THECL</name>
<dbReference type="Proteomes" id="UP000276776">
    <property type="component" value="Unassembled WGS sequence"/>
</dbReference>
<comment type="similarity">
    <text evidence="1">Belongs to the thioredoxin family.</text>
</comment>
<dbReference type="EMBL" id="UYYF01004284">
    <property type="protein sequence ID" value="VDN01406.1"/>
    <property type="molecule type" value="Genomic_DNA"/>
</dbReference>
<dbReference type="WBParaSite" id="TCLT_0000432501-mRNA-1">
    <property type="protein sequence ID" value="TCLT_0000432501-mRNA-1"/>
    <property type="gene ID" value="TCLT_0000432501"/>
</dbReference>
<keyword evidence="5" id="KW-1185">Reference proteome</keyword>
<reference evidence="4 5" key="2">
    <citation type="submission" date="2018-11" db="EMBL/GenBank/DDBJ databases">
        <authorList>
            <consortium name="Pathogen Informatics"/>
        </authorList>
    </citation>
    <scope>NUCLEOTIDE SEQUENCE [LARGE SCALE GENOMIC DNA]</scope>
</reference>
<protein>
    <recommendedName>
        <fullName evidence="2">Thioredoxin domain-containing protein 17</fullName>
    </recommendedName>
</protein>
<dbReference type="SUPFAM" id="SSF52833">
    <property type="entry name" value="Thioredoxin-like"/>
    <property type="match status" value="1"/>
</dbReference>